<dbReference type="EMBL" id="PVUE01000004">
    <property type="protein sequence ID" value="PRZ42719.1"/>
    <property type="molecule type" value="Genomic_DNA"/>
</dbReference>
<dbReference type="PIRSF" id="PIRSF021700">
    <property type="entry name" value="3_dmu_93_MTrfase"/>
    <property type="match status" value="1"/>
</dbReference>
<dbReference type="OrthoDB" id="9806473at2"/>
<dbReference type="PANTHER" id="PTHR33990:SF4">
    <property type="entry name" value="PHNB-LIKE DOMAIN-CONTAINING PROTEIN"/>
    <property type="match status" value="1"/>
</dbReference>
<accession>A0A2T1A288</accession>
<name>A0A2T1A288_9ACTN</name>
<dbReference type="AlphaFoldDB" id="A0A2T1A288"/>
<dbReference type="Gene3D" id="3.30.720.100">
    <property type="match status" value="1"/>
</dbReference>
<feature type="domain" description="PhnB-like" evidence="1">
    <location>
        <begin position="3"/>
        <end position="129"/>
    </location>
</feature>
<evidence type="ECO:0000313" key="3">
    <source>
        <dbReference type="Proteomes" id="UP000237752"/>
    </source>
</evidence>
<proteinExistence type="predicted"/>
<sequence length="134" mass="14838">MHATPFLTFQPDRGQSASEAMSAYVELFEDGEVLSDQRRGPGDPGGEGTIVIAEFRVAGLTFRCSDSPIRHEWDFTPAISVWIDCPSTDEQQRLFNALVEGGRAHMPIDDYGFGPFGWVQDRFGINWQLAAAAE</sequence>
<reference evidence="2 3" key="1">
    <citation type="submission" date="2018-03" db="EMBL/GenBank/DDBJ databases">
        <title>Genomic Encyclopedia of Archaeal and Bacterial Type Strains, Phase II (KMG-II): from individual species to whole genera.</title>
        <authorList>
            <person name="Goeker M."/>
        </authorList>
    </citation>
    <scope>NUCLEOTIDE SEQUENCE [LARGE SCALE GENOMIC DNA]</scope>
    <source>
        <strain evidence="2 3">DSM 100065</strain>
    </source>
</reference>
<evidence type="ECO:0000259" key="1">
    <source>
        <dbReference type="Pfam" id="PF06983"/>
    </source>
</evidence>
<keyword evidence="2" id="KW-0830">Ubiquinone</keyword>
<keyword evidence="2" id="KW-0489">Methyltransferase</keyword>
<dbReference type="InterPro" id="IPR009725">
    <property type="entry name" value="3_dmu_93_MTrfase"/>
</dbReference>
<dbReference type="GO" id="GO:0008168">
    <property type="term" value="F:methyltransferase activity"/>
    <property type="evidence" value="ECO:0007669"/>
    <property type="project" value="UniProtKB-KW"/>
</dbReference>
<keyword evidence="3" id="KW-1185">Reference proteome</keyword>
<dbReference type="Gene3D" id="3.30.720.110">
    <property type="match status" value="1"/>
</dbReference>
<protein>
    <submittedName>
        <fullName evidence="2">Putative 3-demethylubiquinone-9 3-methyltransferase (Glyoxalase superfamily)</fullName>
    </submittedName>
</protein>
<dbReference type="InterPro" id="IPR028973">
    <property type="entry name" value="PhnB-like"/>
</dbReference>
<comment type="caution">
    <text evidence="2">The sequence shown here is derived from an EMBL/GenBank/DDBJ whole genome shotgun (WGS) entry which is preliminary data.</text>
</comment>
<dbReference type="GO" id="GO:0032259">
    <property type="term" value="P:methylation"/>
    <property type="evidence" value="ECO:0007669"/>
    <property type="project" value="UniProtKB-KW"/>
</dbReference>
<organism evidence="2 3">
    <name type="scientific">Antricoccus suffuscus</name>
    <dbReference type="NCBI Taxonomy" id="1629062"/>
    <lineage>
        <taxon>Bacteria</taxon>
        <taxon>Bacillati</taxon>
        <taxon>Actinomycetota</taxon>
        <taxon>Actinomycetes</taxon>
        <taxon>Geodermatophilales</taxon>
        <taxon>Antricoccaceae</taxon>
        <taxon>Antricoccus</taxon>
    </lineage>
</organism>
<dbReference type="RefSeq" id="WP_106348263.1">
    <property type="nucleotide sequence ID" value="NZ_PVUE01000004.1"/>
</dbReference>
<dbReference type="PANTHER" id="PTHR33990">
    <property type="entry name" value="PROTEIN YJDN-RELATED"/>
    <property type="match status" value="1"/>
</dbReference>
<dbReference type="Pfam" id="PF06983">
    <property type="entry name" value="3-dmu-9_3-mt"/>
    <property type="match status" value="1"/>
</dbReference>
<evidence type="ECO:0000313" key="2">
    <source>
        <dbReference type="EMBL" id="PRZ42719.1"/>
    </source>
</evidence>
<dbReference type="CDD" id="cd06588">
    <property type="entry name" value="PhnB_like"/>
    <property type="match status" value="1"/>
</dbReference>
<gene>
    <name evidence="2" type="ORF">CLV47_10463</name>
</gene>
<dbReference type="InterPro" id="IPR029068">
    <property type="entry name" value="Glyas_Bleomycin-R_OHBP_Dase"/>
</dbReference>
<dbReference type="SUPFAM" id="SSF54593">
    <property type="entry name" value="Glyoxalase/Bleomycin resistance protein/Dihydroxybiphenyl dioxygenase"/>
    <property type="match status" value="1"/>
</dbReference>
<dbReference type="Proteomes" id="UP000237752">
    <property type="component" value="Unassembled WGS sequence"/>
</dbReference>
<keyword evidence="2" id="KW-0808">Transferase</keyword>